<evidence type="ECO:0000313" key="3">
    <source>
        <dbReference type="Proteomes" id="UP000811365"/>
    </source>
</evidence>
<comment type="caution">
    <text evidence="2">The sequence shown here is derived from an EMBL/GenBank/DDBJ whole genome shotgun (WGS) entry which is preliminary data.</text>
</comment>
<evidence type="ECO:0000313" key="2">
    <source>
        <dbReference type="EMBL" id="MBS6621779.1"/>
    </source>
</evidence>
<evidence type="ECO:0000259" key="1">
    <source>
        <dbReference type="Pfam" id="PF18352"/>
    </source>
</evidence>
<gene>
    <name evidence="2" type="ORF">KH315_06390</name>
</gene>
<dbReference type="Gene3D" id="2.40.50.230">
    <property type="entry name" value="Gp5 N-terminal domain"/>
    <property type="match status" value="1"/>
</dbReference>
<accession>A0A9E1LY11</accession>
<sequence length="175" mass="18480">MMQEFVQEIQNTVQRGLRGIHTAMPGQIVSFDAAKGIATVKPAMKFKKPDGKTMDFPQVTGVPVVFPQGNAQGATVAFPVKPGDSCLLVVAEQSLDYWQYGQETSTDLAFDMTNAICIPGLFVQGNPVVADACAQNAVIVDVKGTRLTVKGGSVTISAPEVTVEGNLTVTGSLSY</sequence>
<proteinExistence type="predicted"/>
<name>A0A9E1LY11_9FIRM</name>
<dbReference type="InterPro" id="IPR037026">
    <property type="entry name" value="Vgr_OB-fold_dom_sf"/>
</dbReference>
<feature type="domain" description="Phage protein Gp138 N-terminal" evidence="1">
    <location>
        <begin position="24"/>
        <end position="120"/>
    </location>
</feature>
<dbReference type="EMBL" id="JAGZYH010000019">
    <property type="protein sequence ID" value="MBS6621779.1"/>
    <property type="molecule type" value="Genomic_DNA"/>
</dbReference>
<protein>
    <recommendedName>
        <fullName evidence="1">Phage protein Gp138 N-terminal domain-containing protein</fullName>
    </recommendedName>
</protein>
<dbReference type="Proteomes" id="UP000811365">
    <property type="component" value="Unassembled WGS sequence"/>
</dbReference>
<dbReference type="Pfam" id="PF18352">
    <property type="entry name" value="Gp138_N"/>
    <property type="match status" value="1"/>
</dbReference>
<reference evidence="2" key="1">
    <citation type="submission" date="2021-02" db="EMBL/GenBank/DDBJ databases">
        <title>Infant gut strain persistence is associated with maternal origin, phylogeny, and functional potential including surface adhesion and iron acquisition.</title>
        <authorList>
            <person name="Lou Y.C."/>
        </authorList>
    </citation>
    <scope>NUCLEOTIDE SEQUENCE</scope>
    <source>
        <strain evidence="2">L2_039_000G1_dasL2_039_000G1_maxbin2.maxbin.077</strain>
    </source>
</reference>
<organism evidence="2 3">
    <name type="scientific">Faecalibacterium prausnitzii</name>
    <dbReference type="NCBI Taxonomy" id="853"/>
    <lineage>
        <taxon>Bacteria</taxon>
        <taxon>Bacillati</taxon>
        <taxon>Bacillota</taxon>
        <taxon>Clostridia</taxon>
        <taxon>Eubacteriales</taxon>
        <taxon>Oscillospiraceae</taxon>
        <taxon>Faecalibacterium</taxon>
    </lineage>
</organism>
<dbReference type="AlphaFoldDB" id="A0A9E1LY11"/>
<dbReference type="InterPro" id="IPR041599">
    <property type="entry name" value="Gp138_N"/>
</dbReference>